<dbReference type="STRING" id="1045773.SAMN05216555_109136"/>
<dbReference type="CDD" id="cd06288">
    <property type="entry name" value="PBP1_sucrose_transcription_regulator"/>
    <property type="match status" value="1"/>
</dbReference>
<dbReference type="InterPro" id="IPR028082">
    <property type="entry name" value="Peripla_BP_I"/>
</dbReference>
<evidence type="ECO:0000256" key="4">
    <source>
        <dbReference type="ARBA" id="ARBA00023163"/>
    </source>
</evidence>
<evidence type="ECO:0000256" key="2">
    <source>
        <dbReference type="ARBA" id="ARBA00023015"/>
    </source>
</evidence>
<dbReference type="SMART" id="SM00354">
    <property type="entry name" value="HTH_LACI"/>
    <property type="match status" value="1"/>
</dbReference>
<dbReference type="GO" id="GO:0003700">
    <property type="term" value="F:DNA-binding transcription factor activity"/>
    <property type="evidence" value="ECO:0007669"/>
    <property type="project" value="TreeGrafter"/>
</dbReference>
<accession>A0A1G8SV30</accession>
<dbReference type="InterPro" id="IPR000843">
    <property type="entry name" value="HTH_LacI"/>
</dbReference>
<keyword evidence="2" id="KW-0805">Transcription regulation</keyword>
<dbReference type="Gene3D" id="1.10.260.40">
    <property type="entry name" value="lambda repressor-like DNA-binding domains"/>
    <property type="match status" value="1"/>
</dbReference>
<dbReference type="Pfam" id="PF00356">
    <property type="entry name" value="LacI"/>
    <property type="match status" value="1"/>
</dbReference>
<dbReference type="PANTHER" id="PTHR30146">
    <property type="entry name" value="LACI-RELATED TRANSCRIPTIONAL REPRESSOR"/>
    <property type="match status" value="1"/>
</dbReference>
<dbReference type="InterPro" id="IPR010982">
    <property type="entry name" value="Lambda_DNA-bd_dom_sf"/>
</dbReference>
<dbReference type="PROSITE" id="PS50932">
    <property type="entry name" value="HTH_LACI_2"/>
    <property type="match status" value="1"/>
</dbReference>
<dbReference type="PROSITE" id="PS00356">
    <property type="entry name" value="HTH_LACI_1"/>
    <property type="match status" value="1"/>
</dbReference>
<name>A0A1G8SV30_9MICC</name>
<dbReference type="Pfam" id="PF13377">
    <property type="entry name" value="Peripla_BP_3"/>
    <property type="match status" value="1"/>
</dbReference>
<dbReference type="InterPro" id="IPR046335">
    <property type="entry name" value="LacI/GalR-like_sensor"/>
</dbReference>
<dbReference type="SUPFAM" id="SSF53822">
    <property type="entry name" value="Periplasmic binding protein-like I"/>
    <property type="match status" value="1"/>
</dbReference>
<dbReference type="RefSeq" id="WP_245679850.1">
    <property type="nucleotide sequence ID" value="NZ_FNEI01000009.1"/>
</dbReference>
<keyword evidence="6" id="KW-1185">Reference proteome</keyword>
<dbReference type="GO" id="GO:0000976">
    <property type="term" value="F:transcription cis-regulatory region binding"/>
    <property type="evidence" value="ECO:0007669"/>
    <property type="project" value="TreeGrafter"/>
</dbReference>
<dbReference type="CDD" id="cd01392">
    <property type="entry name" value="HTH_LacI"/>
    <property type="match status" value="1"/>
</dbReference>
<protein>
    <submittedName>
        <fullName evidence="5">LacI family transcriptional regulator</fullName>
    </submittedName>
</protein>
<keyword evidence="1" id="KW-0678">Repressor</keyword>
<evidence type="ECO:0000313" key="5">
    <source>
        <dbReference type="EMBL" id="SDJ33107.1"/>
    </source>
</evidence>
<keyword evidence="3" id="KW-0238">DNA-binding</keyword>
<proteinExistence type="predicted"/>
<reference evidence="6" key="1">
    <citation type="submission" date="2016-10" db="EMBL/GenBank/DDBJ databases">
        <authorList>
            <person name="Varghese N."/>
            <person name="Submissions S."/>
        </authorList>
    </citation>
    <scope>NUCLEOTIDE SEQUENCE [LARGE SCALE GENOMIC DNA]</scope>
    <source>
        <strain evidence="6">CGMCC 1.10783</strain>
    </source>
</reference>
<organism evidence="5 6">
    <name type="scientific">Arthrobacter cupressi</name>
    <dbReference type="NCBI Taxonomy" id="1045773"/>
    <lineage>
        <taxon>Bacteria</taxon>
        <taxon>Bacillati</taxon>
        <taxon>Actinomycetota</taxon>
        <taxon>Actinomycetes</taxon>
        <taxon>Micrococcales</taxon>
        <taxon>Micrococcaceae</taxon>
        <taxon>Arthrobacter</taxon>
    </lineage>
</organism>
<dbReference type="SUPFAM" id="SSF47413">
    <property type="entry name" value="lambda repressor-like DNA-binding domains"/>
    <property type="match status" value="1"/>
</dbReference>
<evidence type="ECO:0000313" key="6">
    <source>
        <dbReference type="Proteomes" id="UP000182130"/>
    </source>
</evidence>
<sequence length="361" mass="38038">MSRAGNRTGPTMHDVAAAAGVSQATVSLVLNDASGTRVSEETRHRVQESARRLGYRTNAHARVLRGGVAGMIGFVGDFVATAPFAGKIIEGAQARAWEAGLPLLTVNTGGDKELEESSLETMLSYKVAGVVYAGMYHRVLEVPEVLGEVPAVVLNSRDASGRLPSIAPDEELGGYTATRHLLDAGHRRIGMINIGTPDDVALPAAAGRRAGYLRALAEAGIAPDPQLLLDGDGEVPGGYANTLELMAADNPPTALFCANDRTAWGAYQALESLGLRVPEDVSVVGFDNQETLAPNLRPGLTTLELPFAEMGRRAVELVLAGDGPAGSRPAGPGRTELFECPLIERQSVAPPNPQRARYPHK</sequence>
<dbReference type="AlphaFoldDB" id="A0A1G8SV30"/>
<keyword evidence="4" id="KW-0804">Transcription</keyword>
<evidence type="ECO:0000256" key="1">
    <source>
        <dbReference type="ARBA" id="ARBA00022491"/>
    </source>
</evidence>
<dbReference type="PANTHER" id="PTHR30146:SF148">
    <property type="entry name" value="HTH-TYPE TRANSCRIPTIONAL REPRESSOR PURR-RELATED"/>
    <property type="match status" value="1"/>
</dbReference>
<dbReference type="Proteomes" id="UP000182130">
    <property type="component" value="Unassembled WGS sequence"/>
</dbReference>
<evidence type="ECO:0000256" key="3">
    <source>
        <dbReference type="ARBA" id="ARBA00023125"/>
    </source>
</evidence>
<dbReference type="EMBL" id="FNEI01000009">
    <property type="protein sequence ID" value="SDJ33107.1"/>
    <property type="molecule type" value="Genomic_DNA"/>
</dbReference>
<gene>
    <name evidence="5" type="ORF">SAMN05216555_109136</name>
</gene>
<dbReference type="Gene3D" id="3.40.50.2300">
    <property type="match status" value="2"/>
</dbReference>